<dbReference type="KEGG" id="mste:MSTE_00933"/>
<dbReference type="EMBL" id="AP018165">
    <property type="protein sequence ID" value="BAX96268.1"/>
    <property type="molecule type" value="Genomic_DNA"/>
</dbReference>
<evidence type="ECO:0000313" key="2">
    <source>
        <dbReference type="Proteomes" id="UP000217954"/>
    </source>
</evidence>
<protein>
    <recommendedName>
        <fullName evidence="3">ANTAR domain-containing protein</fullName>
    </recommendedName>
</protein>
<name>A0A1Z4ETH5_9MYCO</name>
<organism evidence="1 2">
    <name type="scientific">[Mycobacterium] stephanolepidis</name>
    <dbReference type="NCBI Taxonomy" id="1520670"/>
    <lineage>
        <taxon>Bacteria</taxon>
        <taxon>Bacillati</taxon>
        <taxon>Actinomycetota</taxon>
        <taxon>Actinomycetes</taxon>
        <taxon>Mycobacteriales</taxon>
        <taxon>Mycobacteriaceae</taxon>
        <taxon>Mycobacteroides</taxon>
    </lineage>
</organism>
<accession>A0A1Z4ETH5</accession>
<evidence type="ECO:0008006" key="3">
    <source>
        <dbReference type="Google" id="ProtNLM"/>
    </source>
</evidence>
<gene>
    <name evidence="1" type="ORF">MSTE_00933</name>
</gene>
<proteinExistence type="predicted"/>
<dbReference type="Proteomes" id="UP000217954">
    <property type="component" value="Chromosome"/>
</dbReference>
<sequence length="186" mass="19213">MKITAAMAADLAILTQALDAPGVNVADSLRQLAADAAAAIPDYLGLSVIVSESDLPITFTLMADGPATVDIRASLRIMLSGGRNRLPVALVLRSGVPGAFVALAADLALLATQPLTDLIFDQDLTVVDSASANQLQAATDINQAIGVLIGRGYTPHLARQHLDAQAVRISTSRHAIAQLILSEGDG</sequence>
<evidence type="ECO:0000313" key="1">
    <source>
        <dbReference type="EMBL" id="BAX96268.1"/>
    </source>
</evidence>
<reference evidence="1 2" key="2">
    <citation type="journal article" date="2017" name="Int. J. Syst. Evol. Microbiol.">
        <title>Mycobacterium stephanolepidis sp. nov., a rapidly growing species related to Mycobacterium chelonae, isolated from marine teleost fish, Stephanolepis cirrhifer.</title>
        <authorList>
            <person name="Fukano H."/>
            <person name="Wada S."/>
            <person name="Kurata O."/>
            <person name="Katayama K."/>
            <person name="Fujiwara N."/>
            <person name="Hoshino Y."/>
        </authorList>
    </citation>
    <scope>NUCLEOTIDE SEQUENCE [LARGE SCALE GENOMIC DNA]</scope>
    <source>
        <strain evidence="1 2">NJB0901</strain>
    </source>
</reference>
<keyword evidence="2" id="KW-1185">Reference proteome</keyword>
<dbReference type="AlphaFoldDB" id="A0A1Z4ETH5"/>
<dbReference type="RefSeq" id="WP_064407915.1">
    <property type="nucleotide sequence ID" value="NZ_AP018165.1"/>
</dbReference>
<dbReference type="OrthoDB" id="4762227at2"/>
<reference evidence="2" key="1">
    <citation type="journal article" date="2017" name="Genome Announc.">
        <title>Complete Genome Sequence of Mycobacterium stephanolepidis.</title>
        <authorList>
            <person name="Fukano H."/>
            <person name="Yoshida M."/>
            <person name="Katayama Y."/>
            <person name="Omatsu T."/>
            <person name="Mizutani T."/>
            <person name="Kurata O."/>
            <person name="Wada S."/>
            <person name="Hoshino Y."/>
        </authorList>
    </citation>
    <scope>NUCLEOTIDE SEQUENCE [LARGE SCALE GENOMIC DNA]</scope>
    <source>
        <strain evidence="2">NJB0901</strain>
    </source>
</reference>